<evidence type="ECO:0000256" key="6">
    <source>
        <dbReference type="ARBA" id="ARBA00023054"/>
    </source>
</evidence>
<evidence type="ECO:0000256" key="10">
    <source>
        <dbReference type="SAM" id="Coils"/>
    </source>
</evidence>
<gene>
    <name evidence="12" type="ORF">WALSEDRAFT_70437</name>
</gene>
<feature type="coiled-coil region" evidence="10">
    <location>
        <begin position="10"/>
        <end position="37"/>
    </location>
</feature>
<keyword evidence="9" id="KW-0234">DNA repair</keyword>
<dbReference type="KEGG" id="wse:WALSEDRAFT_70437"/>
<keyword evidence="4 9" id="KW-0156">Chromatin regulator</keyword>
<organism evidence="12 13">
    <name type="scientific">Wallemia mellicola (strain ATCC MYA-4683 / CBS 633.66)</name>
    <name type="common">Wallemia sebi (CBS 633.66)</name>
    <dbReference type="NCBI Taxonomy" id="671144"/>
    <lineage>
        <taxon>Eukaryota</taxon>
        <taxon>Fungi</taxon>
        <taxon>Dikarya</taxon>
        <taxon>Basidiomycota</taxon>
        <taxon>Wallemiomycotina</taxon>
        <taxon>Wallemiomycetes</taxon>
        <taxon>Wallemiales</taxon>
        <taxon>Wallemiaceae</taxon>
        <taxon>Wallemia</taxon>
    </lineage>
</organism>
<evidence type="ECO:0000313" key="13">
    <source>
        <dbReference type="Proteomes" id="UP000005242"/>
    </source>
</evidence>
<dbReference type="Pfam" id="PF09340">
    <property type="entry name" value="NuA4"/>
    <property type="match status" value="1"/>
</dbReference>
<keyword evidence="8 9" id="KW-0539">Nucleus</keyword>
<dbReference type="InParanoid" id="I4Y6N3"/>
<evidence type="ECO:0000256" key="3">
    <source>
        <dbReference type="ARBA" id="ARBA00018504"/>
    </source>
</evidence>
<comment type="subunit">
    <text evidence="9">Component of the NuA4 histone acetyltransferase complex.</text>
</comment>
<evidence type="ECO:0000256" key="5">
    <source>
        <dbReference type="ARBA" id="ARBA00023015"/>
    </source>
</evidence>
<comment type="similarity">
    <text evidence="2 9">Belongs to the EAF6 family.</text>
</comment>
<evidence type="ECO:0000256" key="4">
    <source>
        <dbReference type="ARBA" id="ARBA00022853"/>
    </source>
</evidence>
<dbReference type="OMA" id="FVKQQEG"/>
<accession>I4Y6N3</accession>
<dbReference type="Proteomes" id="UP000005242">
    <property type="component" value="Unassembled WGS sequence"/>
</dbReference>
<dbReference type="EMBL" id="JH668247">
    <property type="protein sequence ID" value="EIM19625.1"/>
    <property type="molecule type" value="Genomic_DNA"/>
</dbReference>
<dbReference type="GO" id="GO:0005634">
    <property type="term" value="C:nucleus"/>
    <property type="evidence" value="ECO:0007669"/>
    <property type="project" value="UniProtKB-SubCell"/>
</dbReference>
<dbReference type="PANTHER" id="PTHR13476">
    <property type="entry name" value="CHROMATIN MODIFICATION-RELATED PROTEIN MEAF6"/>
    <property type="match status" value="1"/>
</dbReference>
<dbReference type="InterPro" id="IPR015418">
    <property type="entry name" value="Eaf6"/>
</dbReference>
<proteinExistence type="inferred from homology"/>
<evidence type="ECO:0000256" key="9">
    <source>
        <dbReference type="RuleBase" id="RU368022"/>
    </source>
</evidence>
<dbReference type="RefSeq" id="XP_006960288.1">
    <property type="nucleotide sequence ID" value="XM_006960226.1"/>
</dbReference>
<evidence type="ECO:0000256" key="11">
    <source>
        <dbReference type="SAM" id="MobiDB-lite"/>
    </source>
</evidence>
<dbReference type="AlphaFoldDB" id="I4Y6N3"/>
<dbReference type="GO" id="GO:0006325">
    <property type="term" value="P:chromatin organization"/>
    <property type="evidence" value="ECO:0007669"/>
    <property type="project" value="UniProtKB-KW"/>
</dbReference>
<evidence type="ECO:0000256" key="7">
    <source>
        <dbReference type="ARBA" id="ARBA00023163"/>
    </source>
</evidence>
<keyword evidence="5 9" id="KW-0805">Transcription regulation</keyword>
<protein>
    <recommendedName>
        <fullName evidence="3 9">Chromatin modification-related protein EAF6</fullName>
    </recommendedName>
</protein>
<keyword evidence="6 10" id="KW-0175">Coiled coil</keyword>
<name>I4Y6N3_WALMC</name>
<dbReference type="eggNOG" id="KOG3856">
    <property type="taxonomic scope" value="Eukaryota"/>
</dbReference>
<dbReference type="HOGENOM" id="CLU_2186007_0_0_1"/>
<evidence type="ECO:0000256" key="8">
    <source>
        <dbReference type="ARBA" id="ARBA00023242"/>
    </source>
</evidence>
<feature type="compositionally biased region" description="Polar residues" evidence="11">
    <location>
        <begin position="69"/>
        <end position="85"/>
    </location>
</feature>
<keyword evidence="13" id="KW-1185">Reference proteome</keyword>
<evidence type="ECO:0000256" key="1">
    <source>
        <dbReference type="ARBA" id="ARBA00004123"/>
    </source>
</evidence>
<keyword evidence="9" id="KW-0227">DNA damage</keyword>
<dbReference type="GeneID" id="18475740"/>
<evidence type="ECO:0000256" key="2">
    <source>
        <dbReference type="ARBA" id="ARBA00010916"/>
    </source>
</evidence>
<dbReference type="FunCoup" id="I4Y6N3">
    <property type="interactions" value="243"/>
</dbReference>
<dbReference type="STRING" id="671144.I4Y6N3"/>
<reference evidence="12 13" key="1">
    <citation type="journal article" date="2012" name="Fungal Genet. Biol.">
        <title>The genome of the xerotolerant mold Wallemia sebi reveals adaptations to osmotic stress and suggests cryptic sexual reproduction.</title>
        <authorList>
            <person name="Padamsee M."/>
            <person name="Kumar T.K.A."/>
            <person name="Riley R."/>
            <person name="Binder M."/>
            <person name="Boyd A."/>
            <person name="Calvo A.M."/>
            <person name="Furukawa K."/>
            <person name="Hesse C."/>
            <person name="Hohmann S."/>
            <person name="James T.Y."/>
            <person name="LaButti K."/>
            <person name="Lapidus A."/>
            <person name="Lindquist E."/>
            <person name="Lucas S."/>
            <person name="Miller K."/>
            <person name="Shantappa S."/>
            <person name="Grigoriev I.V."/>
            <person name="Hibbett D.S."/>
            <person name="McLaughlin D.J."/>
            <person name="Spatafora J.W."/>
            <person name="Aime M.C."/>
        </authorList>
    </citation>
    <scope>NUCLEOTIDE SEQUENCE [LARGE SCALE GENOMIC DNA]</scope>
    <source>
        <strain evidence="13">ATCC MYA-4683 / CBS 633.66</strain>
    </source>
</reference>
<comment type="subcellular location">
    <subcellularLocation>
        <location evidence="1 9">Nucleus</location>
    </subcellularLocation>
</comment>
<evidence type="ECO:0000313" key="12">
    <source>
        <dbReference type="EMBL" id="EIM19625.1"/>
    </source>
</evidence>
<dbReference type="OrthoDB" id="440324at2759"/>
<keyword evidence="7 9" id="KW-0804">Transcription</keyword>
<dbReference type="GO" id="GO:0006281">
    <property type="term" value="P:DNA repair"/>
    <property type="evidence" value="ECO:0007669"/>
    <property type="project" value="UniProtKB-UniRule"/>
</dbReference>
<sequence length="109" mass="12069">MNVSTAGNEYDSARQELVDALKKKKQFDKQLNSIESEIYANETSYLEETNVPGGGNVVRGFDGFLKQSNNNLMSSTGSGRQSNAGTKRFEVTDNQRIFSNSSDSVIYKD</sequence>
<comment type="function">
    <text evidence="9">Component of the NuA4 histone acetyltransferase complex which is involved in transcriptional activation of selected genes principally by acetylation of nucleosomal histone H4 and H2A. The NuA4 complex is also involved in DNA repair.</text>
</comment>
<feature type="region of interest" description="Disordered" evidence="11">
    <location>
        <begin position="69"/>
        <end position="91"/>
    </location>
</feature>
<dbReference type="GO" id="GO:0035267">
    <property type="term" value="C:NuA4 histone acetyltransferase complex"/>
    <property type="evidence" value="ECO:0007669"/>
    <property type="project" value="UniProtKB-UniRule"/>
</dbReference>